<sequence>MNDTTAAAPATSLIPDGVAAITTVHFVLIAIVALAAIAMIVVGMRLKHRRKQAARRVEENAQEAGLSVRQPDRKPISEASLTEPKANPTPAPAPVSAPAPAPAPAPAAPPPPPAPAPTPAPVPTPVMPTPSAPEEPVIADEPLNDEPVVAAAPMTASPAAEAAPAAAKPARPEDQPITLLKGLGPKLTQKLAEHGITTVGDMAALSEAQAQALDAQLGAFSGRMARDRWLEQARLLAAGDRAGFEAVFGRL</sequence>
<dbReference type="EMBL" id="JAOBTW010000022">
    <property type="protein sequence ID" value="MDZ7283628.1"/>
    <property type="molecule type" value="Genomic_DNA"/>
</dbReference>
<keyword evidence="4" id="KW-1185">Reference proteome</keyword>
<keyword evidence="2" id="KW-1133">Transmembrane helix</keyword>
<evidence type="ECO:0000313" key="3">
    <source>
        <dbReference type="EMBL" id="MDZ7283628.1"/>
    </source>
</evidence>
<dbReference type="SUPFAM" id="SSF56672">
    <property type="entry name" value="DNA/RNA polymerases"/>
    <property type="match status" value="1"/>
</dbReference>
<accession>A0ABU5LUL9</accession>
<reference evidence="4" key="1">
    <citation type="submission" date="2023-07" db="EMBL/GenBank/DDBJ databases">
        <title>Whole genome sequence analysis of rice epiphytic Sphingomonas sanguinis OsEp_Plm_15B2.</title>
        <authorList>
            <person name="Sahu K.P."/>
            <person name="Asharani P."/>
            <person name="Reddy B."/>
            <person name="Kumar A."/>
        </authorList>
    </citation>
    <scope>NUCLEOTIDE SEQUENCE [LARGE SCALE GENOMIC DNA]</scope>
    <source>
        <strain evidence="4">OsEp_Plm_15B2</strain>
    </source>
</reference>
<feature type="region of interest" description="Disordered" evidence="1">
    <location>
        <begin position="57"/>
        <end position="137"/>
    </location>
</feature>
<evidence type="ECO:0000313" key="4">
    <source>
        <dbReference type="Proteomes" id="UP001292182"/>
    </source>
</evidence>
<feature type="transmembrane region" description="Helical" evidence="2">
    <location>
        <begin position="20"/>
        <end position="46"/>
    </location>
</feature>
<evidence type="ECO:0000256" key="2">
    <source>
        <dbReference type="SAM" id="Phobius"/>
    </source>
</evidence>
<evidence type="ECO:0000256" key="1">
    <source>
        <dbReference type="SAM" id="MobiDB-lite"/>
    </source>
</evidence>
<dbReference type="Proteomes" id="UP001292182">
    <property type="component" value="Unassembled WGS sequence"/>
</dbReference>
<comment type="caution">
    <text evidence="3">The sequence shown here is derived from an EMBL/GenBank/DDBJ whole genome shotgun (WGS) entry which is preliminary data.</text>
</comment>
<dbReference type="InterPro" id="IPR043502">
    <property type="entry name" value="DNA/RNA_pol_sf"/>
</dbReference>
<protein>
    <recommendedName>
        <fullName evidence="5">Flap endonuclease-1-like 5' DNA nuclease</fullName>
    </recommendedName>
</protein>
<organism evidence="3 4">
    <name type="scientific">Sphingomonas sanguinis</name>
    <dbReference type="NCBI Taxonomy" id="33051"/>
    <lineage>
        <taxon>Bacteria</taxon>
        <taxon>Pseudomonadati</taxon>
        <taxon>Pseudomonadota</taxon>
        <taxon>Alphaproteobacteria</taxon>
        <taxon>Sphingomonadales</taxon>
        <taxon>Sphingomonadaceae</taxon>
        <taxon>Sphingomonas</taxon>
    </lineage>
</organism>
<name>A0ABU5LUL9_9SPHN</name>
<dbReference type="Gene3D" id="1.10.150.20">
    <property type="entry name" value="5' to 3' exonuclease, C-terminal subdomain"/>
    <property type="match status" value="1"/>
</dbReference>
<feature type="compositionally biased region" description="Pro residues" evidence="1">
    <location>
        <begin position="87"/>
        <end position="133"/>
    </location>
</feature>
<dbReference type="RefSeq" id="WP_322540154.1">
    <property type="nucleotide sequence ID" value="NZ_JAOBTW010000022.1"/>
</dbReference>
<gene>
    <name evidence="3" type="ORF">N4G62_16495</name>
</gene>
<keyword evidence="2" id="KW-0812">Transmembrane</keyword>
<keyword evidence="2" id="KW-0472">Membrane</keyword>
<proteinExistence type="predicted"/>
<evidence type="ECO:0008006" key="5">
    <source>
        <dbReference type="Google" id="ProtNLM"/>
    </source>
</evidence>